<feature type="region of interest" description="Disordered" evidence="1">
    <location>
        <begin position="33"/>
        <end position="53"/>
    </location>
</feature>
<dbReference type="OMA" id="EFHMPRT"/>
<keyword evidence="4" id="KW-1185">Reference proteome</keyword>
<feature type="compositionally biased region" description="Low complexity" evidence="1">
    <location>
        <begin position="125"/>
        <end position="141"/>
    </location>
</feature>
<dbReference type="InterPro" id="IPR014729">
    <property type="entry name" value="Rossmann-like_a/b/a_fold"/>
</dbReference>
<sequence>MQAQAQQPLPAWVAAPARRQRCQVPPAVRGCAARASLGGSDSSSVLSSSSSSSSTGWLLDTAASLDPATSSSSSSSNGSGSGRYDAIMMLGGGLFPDGSLPEWVVRRLEGSLHLYHQQQALHAASQTAAAATPTPTPTRSADGCPGQPWRAAAAGPCPIVLLGAATPHKPPVMDDRGYVLYESTAYAAYLMGRGVPAGDLLKETQSCDTVGNGYFSLLQHALPAGWRRIAVVTSEFHMPRTQATFDFVYGLAGRQLHGDPAWYRLEYRAGKRGAGCVWRWWWWHVHDYVVLMSDEGIFEADVTDARAAKEAAAVATWHKNTAGMRSLADLHSWLYATHLCYSVSRQQEFGRVQELDPKLAATY</sequence>
<dbReference type="eggNOG" id="ENOG502S34S">
    <property type="taxonomic scope" value="Eukaryota"/>
</dbReference>
<proteinExistence type="predicted"/>
<protein>
    <recommendedName>
        <fullName evidence="2">DUF218 domain-containing protein</fullName>
    </recommendedName>
</protein>
<dbReference type="Pfam" id="PF02698">
    <property type="entry name" value="DUF218"/>
    <property type="match status" value="1"/>
</dbReference>
<dbReference type="RefSeq" id="XP_005846147.1">
    <property type="nucleotide sequence ID" value="XM_005846085.1"/>
</dbReference>
<dbReference type="InterPro" id="IPR003848">
    <property type="entry name" value="DUF218"/>
</dbReference>
<evidence type="ECO:0000313" key="3">
    <source>
        <dbReference type="EMBL" id="EFN54045.1"/>
    </source>
</evidence>
<dbReference type="EMBL" id="GL433849">
    <property type="protein sequence ID" value="EFN54045.1"/>
    <property type="molecule type" value="Genomic_DNA"/>
</dbReference>
<reference evidence="3 4" key="1">
    <citation type="journal article" date="2010" name="Plant Cell">
        <title>The Chlorella variabilis NC64A genome reveals adaptation to photosymbiosis, coevolution with viruses, and cryptic sex.</title>
        <authorList>
            <person name="Blanc G."/>
            <person name="Duncan G."/>
            <person name="Agarkova I."/>
            <person name="Borodovsky M."/>
            <person name="Gurnon J."/>
            <person name="Kuo A."/>
            <person name="Lindquist E."/>
            <person name="Lucas S."/>
            <person name="Pangilinan J."/>
            <person name="Polle J."/>
            <person name="Salamov A."/>
            <person name="Terry A."/>
            <person name="Yamada T."/>
            <person name="Dunigan D.D."/>
            <person name="Grigoriev I.V."/>
            <person name="Claverie J.M."/>
            <person name="Van Etten J.L."/>
        </authorList>
    </citation>
    <scope>NUCLEOTIDE SEQUENCE [LARGE SCALE GENOMIC DNA]</scope>
    <source>
        <strain evidence="3 4">NC64A</strain>
    </source>
</reference>
<dbReference type="InParanoid" id="E1ZJS8"/>
<dbReference type="KEGG" id="cvr:CHLNCDRAFT_136117"/>
<feature type="region of interest" description="Disordered" evidence="1">
    <location>
        <begin position="125"/>
        <end position="144"/>
    </location>
</feature>
<dbReference type="CDD" id="cd06259">
    <property type="entry name" value="YdcF-like"/>
    <property type="match status" value="1"/>
</dbReference>
<dbReference type="AlphaFoldDB" id="E1ZJS8"/>
<feature type="domain" description="DUF218" evidence="2">
    <location>
        <begin position="85"/>
        <end position="246"/>
    </location>
</feature>
<evidence type="ECO:0000313" key="4">
    <source>
        <dbReference type="Proteomes" id="UP000008141"/>
    </source>
</evidence>
<dbReference type="PANTHER" id="PTHR30336:SF20">
    <property type="entry name" value="DUF218 DOMAIN-CONTAINING PROTEIN"/>
    <property type="match status" value="1"/>
</dbReference>
<evidence type="ECO:0000256" key="1">
    <source>
        <dbReference type="SAM" id="MobiDB-lite"/>
    </source>
</evidence>
<dbReference type="GO" id="GO:0005886">
    <property type="term" value="C:plasma membrane"/>
    <property type="evidence" value="ECO:0007669"/>
    <property type="project" value="TreeGrafter"/>
</dbReference>
<organism evidence="4">
    <name type="scientific">Chlorella variabilis</name>
    <name type="common">Green alga</name>
    <dbReference type="NCBI Taxonomy" id="554065"/>
    <lineage>
        <taxon>Eukaryota</taxon>
        <taxon>Viridiplantae</taxon>
        <taxon>Chlorophyta</taxon>
        <taxon>core chlorophytes</taxon>
        <taxon>Trebouxiophyceae</taxon>
        <taxon>Chlorellales</taxon>
        <taxon>Chlorellaceae</taxon>
        <taxon>Chlorella clade</taxon>
        <taxon>Chlorella</taxon>
    </lineage>
</organism>
<dbReference type="Gene3D" id="3.40.50.620">
    <property type="entry name" value="HUPs"/>
    <property type="match status" value="1"/>
</dbReference>
<dbReference type="GeneID" id="17353516"/>
<dbReference type="PANTHER" id="PTHR30336">
    <property type="entry name" value="INNER MEMBRANE PROTEIN, PROBABLE PERMEASE"/>
    <property type="match status" value="1"/>
</dbReference>
<accession>E1ZJS8</accession>
<dbReference type="OrthoDB" id="10055554at2759"/>
<dbReference type="InterPro" id="IPR051599">
    <property type="entry name" value="Cell_Envelope_Assoc"/>
</dbReference>
<feature type="compositionally biased region" description="Low complexity" evidence="1">
    <location>
        <begin position="36"/>
        <end position="53"/>
    </location>
</feature>
<name>E1ZJS8_CHLVA</name>
<gene>
    <name evidence="3" type="ORF">CHLNCDRAFT_136117</name>
</gene>
<dbReference type="STRING" id="554065.E1ZJS8"/>
<dbReference type="Proteomes" id="UP000008141">
    <property type="component" value="Unassembled WGS sequence"/>
</dbReference>
<evidence type="ECO:0000259" key="2">
    <source>
        <dbReference type="Pfam" id="PF02698"/>
    </source>
</evidence>